<reference evidence="5 6" key="1">
    <citation type="journal article" date="2012" name="J. Bacteriol.">
        <title>Complete genome sequence of phototrophic betaproteobacterium Rubrivivax gelatinosus IL144.</title>
        <authorList>
            <person name="Nagashima S."/>
            <person name="Kamimura A."/>
            <person name="Shimizu T."/>
            <person name="Nakamura-isaki S."/>
            <person name="Aono E."/>
            <person name="Sakamoto K."/>
            <person name="Ichikawa N."/>
            <person name="Nakazawa H."/>
            <person name="Sekine M."/>
            <person name="Yamazaki S."/>
            <person name="Fujita N."/>
            <person name="Shimada K."/>
            <person name="Hanada S."/>
            <person name="Nagashima K.V.P."/>
        </authorList>
    </citation>
    <scope>NUCLEOTIDE SEQUENCE [LARGE SCALE GENOMIC DNA]</scope>
    <source>
        <strain evidence="6">NBRC 100245 / IL144</strain>
    </source>
</reference>
<dbReference type="GO" id="GO:0016491">
    <property type="term" value="F:oxidoreductase activity"/>
    <property type="evidence" value="ECO:0007669"/>
    <property type="project" value="UniProtKB-KW"/>
</dbReference>
<accession>I0HW75</accession>
<dbReference type="Gene3D" id="3.30.465.10">
    <property type="match status" value="1"/>
</dbReference>
<dbReference type="HOGENOM" id="CLU_058050_3_0_4"/>
<evidence type="ECO:0000259" key="4">
    <source>
        <dbReference type="PROSITE" id="PS51387"/>
    </source>
</evidence>
<dbReference type="InterPro" id="IPR005107">
    <property type="entry name" value="CO_DH_flav_C"/>
</dbReference>
<evidence type="ECO:0000256" key="2">
    <source>
        <dbReference type="ARBA" id="ARBA00022827"/>
    </source>
</evidence>
<dbReference type="eggNOG" id="COG1319">
    <property type="taxonomic scope" value="Bacteria"/>
</dbReference>
<dbReference type="PATRIC" id="fig|983917.3.peg.3828"/>
<dbReference type="STRING" id="983917.RGE_39260"/>
<dbReference type="GO" id="GO:0071949">
    <property type="term" value="F:FAD binding"/>
    <property type="evidence" value="ECO:0007669"/>
    <property type="project" value="InterPro"/>
</dbReference>
<dbReference type="SUPFAM" id="SSF56176">
    <property type="entry name" value="FAD-binding/transporter-associated domain-like"/>
    <property type="match status" value="1"/>
</dbReference>
<evidence type="ECO:0000256" key="1">
    <source>
        <dbReference type="ARBA" id="ARBA00022630"/>
    </source>
</evidence>
<dbReference type="Gene3D" id="3.30.390.50">
    <property type="entry name" value="CO dehydrogenase flavoprotein, C-terminal domain"/>
    <property type="match status" value="1"/>
</dbReference>
<dbReference type="SMART" id="SM01092">
    <property type="entry name" value="CO_deh_flav_C"/>
    <property type="match status" value="1"/>
</dbReference>
<dbReference type="Gene3D" id="3.30.43.10">
    <property type="entry name" value="Uridine Diphospho-n-acetylenolpyruvylglucosamine Reductase, domain 2"/>
    <property type="match status" value="1"/>
</dbReference>
<evidence type="ECO:0000256" key="3">
    <source>
        <dbReference type="ARBA" id="ARBA00023002"/>
    </source>
</evidence>
<evidence type="ECO:0000313" key="5">
    <source>
        <dbReference type="EMBL" id="BAL97262.1"/>
    </source>
</evidence>
<dbReference type="InterPro" id="IPR002346">
    <property type="entry name" value="Mopterin_DH_FAD-bd"/>
</dbReference>
<keyword evidence="1" id="KW-0285">Flavoprotein</keyword>
<dbReference type="InterPro" id="IPR016169">
    <property type="entry name" value="FAD-bd_PCMH_sub2"/>
</dbReference>
<gene>
    <name evidence="5" type="primary">coxM</name>
    <name evidence="5" type="ordered locus">RGE_39260</name>
</gene>
<dbReference type="EC" id="1.2.99.2" evidence="5"/>
<dbReference type="InterPro" id="IPR016166">
    <property type="entry name" value="FAD-bd_PCMH"/>
</dbReference>
<evidence type="ECO:0000313" key="6">
    <source>
        <dbReference type="Proteomes" id="UP000007883"/>
    </source>
</evidence>
<dbReference type="Proteomes" id="UP000007883">
    <property type="component" value="Chromosome"/>
</dbReference>
<name>I0HW75_RUBGI</name>
<dbReference type="RefSeq" id="WP_014430112.1">
    <property type="nucleotide sequence ID" value="NC_017075.1"/>
</dbReference>
<dbReference type="InterPro" id="IPR036683">
    <property type="entry name" value="CO_DH_flav_C_dom_sf"/>
</dbReference>
<dbReference type="EMBL" id="AP012320">
    <property type="protein sequence ID" value="BAL97262.1"/>
    <property type="molecule type" value="Genomic_DNA"/>
</dbReference>
<dbReference type="Pfam" id="PF00941">
    <property type="entry name" value="FAD_binding_5"/>
    <property type="match status" value="1"/>
</dbReference>
<dbReference type="InterPro" id="IPR051312">
    <property type="entry name" value="Diverse_Substr_Oxidored"/>
</dbReference>
<keyword evidence="6" id="KW-1185">Reference proteome</keyword>
<dbReference type="InterPro" id="IPR036318">
    <property type="entry name" value="FAD-bd_PCMH-like_sf"/>
</dbReference>
<organism evidence="5 6">
    <name type="scientific">Rubrivivax gelatinosus (strain NBRC 100245 / IL144)</name>
    <dbReference type="NCBI Taxonomy" id="983917"/>
    <lineage>
        <taxon>Bacteria</taxon>
        <taxon>Pseudomonadati</taxon>
        <taxon>Pseudomonadota</taxon>
        <taxon>Betaproteobacteria</taxon>
        <taxon>Burkholderiales</taxon>
        <taxon>Sphaerotilaceae</taxon>
        <taxon>Rubrivivax</taxon>
    </lineage>
</organism>
<sequence length="265" mass="27193">MQTFAYDTPATLAEAAAALRREDARLLAGGQSLLPAMRLGLAAPSALVDLGRLAELRGIRVEADTVTIGAATTHAEVAAHAGLAAAIPALADLAGRIGDRQVRYRGTIGGSLANDDPAACYPAAVLGLGATVVTDRRRIAADDFFVGIYTTALEEGEIIGSVGFPRPRRAAWQKFKQPASRFSLVGVFVSEGPAGVRVAVTGAGANGVFRATELEARLAADWSPQALAGASVSPDELVDDLHGSAEYRAALIPVLAARAVAATLG</sequence>
<dbReference type="InterPro" id="IPR016167">
    <property type="entry name" value="FAD-bd_PCMH_sub1"/>
</dbReference>
<dbReference type="PROSITE" id="PS51387">
    <property type="entry name" value="FAD_PCMH"/>
    <property type="match status" value="1"/>
</dbReference>
<dbReference type="PANTHER" id="PTHR42659">
    <property type="entry name" value="XANTHINE DEHYDROGENASE SUBUNIT C-RELATED"/>
    <property type="match status" value="1"/>
</dbReference>
<keyword evidence="3 5" id="KW-0560">Oxidoreductase</keyword>
<dbReference type="PANTHER" id="PTHR42659:SF2">
    <property type="entry name" value="XANTHINE DEHYDROGENASE SUBUNIT C-RELATED"/>
    <property type="match status" value="1"/>
</dbReference>
<keyword evidence="2" id="KW-0274">FAD</keyword>
<dbReference type="SUPFAM" id="SSF55447">
    <property type="entry name" value="CO dehydrogenase flavoprotein C-terminal domain-like"/>
    <property type="match status" value="1"/>
</dbReference>
<dbReference type="AlphaFoldDB" id="I0HW75"/>
<protein>
    <submittedName>
        <fullName evidence="5">Carbon monoxide dehydrogenase, medium subunit CoxM</fullName>
        <ecNumber evidence="5">1.2.99.2</ecNumber>
    </submittedName>
</protein>
<feature type="domain" description="FAD-binding PCMH-type" evidence="4">
    <location>
        <begin position="1"/>
        <end position="169"/>
    </location>
</feature>
<dbReference type="KEGG" id="rge:RGE_39260"/>
<proteinExistence type="predicted"/>